<dbReference type="SUPFAM" id="SSF46785">
    <property type="entry name" value="Winged helix' DNA-binding domain"/>
    <property type="match status" value="1"/>
</dbReference>
<feature type="domain" description="ETS" evidence="5">
    <location>
        <begin position="248"/>
        <end position="328"/>
    </location>
</feature>
<dbReference type="InterPro" id="IPR000418">
    <property type="entry name" value="Ets_dom"/>
</dbReference>
<dbReference type="SMART" id="SM00413">
    <property type="entry name" value="ETS"/>
    <property type="match status" value="1"/>
</dbReference>
<dbReference type="InterPro" id="IPR046328">
    <property type="entry name" value="ETS_fam"/>
</dbReference>
<dbReference type="Pfam" id="PF00178">
    <property type="entry name" value="Ets"/>
    <property type="match status" value="1"/>
</dbReference>
<dbReference type="PANTHER" id="PTHR11849">
    <property type="entry name" value="ETS"/>
    <property type="match status" value="1"/>
</dbReference>
<organism evidence="6">
    <name type="scientific">Bombyx mori</name>
    <name type="common">Silk moth</name>
    <dbReference type="NCBI Taxonomy" id="7091"/>
    <lineage>
        <taxon>Eukaryota</taxon>
        <taxon>Metazoa</taxon>
        <taxon>Ecdysozoa</taxon>
        <taxon>Arthropoda</taxon>
        <taxon>Hexapoda</taxon>
        <taxon>Insecta</taxon>
        <taxon>Pterygota</taxon>
        <taxon>Neoptera</taxon>
        <taxon>Endopterygota</taxon>
        <taxon>Lepidoptera</taxon>
        <taxon>Glossata</taxon>
        <taxon>Ditrysia</taxon>
        <taxon>Bombycoidea</taxon>
        <taxon>Bombycidae</taxon>
        <taxon>Bombycinae</taxon>
        <taxon>Bombyx</taxon>
    </lineage>
</organism>
<protein>
    <submittedName>
        <fullName evidence="6">Ets transcription factor</fullName>
    </submittedName>
</protein>
<dbReference type="Gene3D" id="1.10.10.10">
    <property type="entry name" value="Winged helix-like DNA-binding domain superfamily/Winged helix DNA-binding domain"/>
    <property type="match status" value="1"/>
</dbReference>
<evidence type="ECO:0000256" key="4">
    <source>
        <dbReference type="SAM" id="MobiDB-lite"/>
    </source>
</evidence>
<dbReference type="AlphaFoldDB" id="A0A140KFU3"/>
<reference evidence="6" key="1">
    <citation type="submission" date="2016-03" db="EMBL/GenBank/DDBJ databases">
        <title>Identification and functional analysis of Pointed homologs in Bombyx mori.</title>
        <authorList>
            <person name="Tanaka H."/>
            <person name="Sagisaka A."/>
        </authorList>
    </citation>
    <scope>NUCLEOTIDE SEQUENCE</scope>
</reference>
<dbReference type="InterPro" id="IPR036390">
    <property type="entry name" value="WH_DNA-bd_sf"/>
</dbReference>
<evidence type="ECO:0000256" key="2">
    <source>
        <dbReference type="ARBA" id="ARBA00023125"/>
    </source>
</evidence>
<proteinExistence type="evidence at transcript level"/>
<name>A0A140KFU3_BOMMO</name>
<feature type="compositionally biased region" description="Low complexity" evidence="4">
    <location>
        <begin position="135"/>
        <end position="146"/>
    </location>
</feature>
<keyword evidence="2 3" id="KW-0238">DNA-binding</keyword>
<accession>A0A140KFU3</accession>
<feature type="region of interest" description="Disordered" evidence="4">
    <location>
        <begin position="108"/>
        <end position="156"/>
    </location>
</feature>
<dbReference type="EMBL" id="LC131459">
    <property type="protein sequence ID" value="BAU68220.1"/>
    <property type="molecule type" value="mRNA"/>
</dbReference>
<dbReference type="GO" id="GO:0030154">
    <property type="term" value="P:cell differentiation"/>
    <property type="evidence" value="ECO:0007669"/>
    <property type="project" value="TreeGrafter"/>
</dbReference>
<comment type="similarity">
    <text evidence="1 3">Belongs to the ETS family.</text>
</comment>
<evidence type="ECO:0000256" key="3">
    <source>
        <dbReference type="RuleBase" id="RU004019"/>
    </source>
</evidence>
<dbReference type="GO" id="GO:0043565">
    <property type="term" value="F:sequence-specific DNA binding"/>
    <property type="evidence" value="ECO:0007669"/>
    <property type="project" value="InterPro"/>
</dbReference>
<dbReference type="PRINTS" id="PR00454">
    <property type="entry name" value="ETSDOMAIN"/>
</dbReference>
<dbReference type="PROSITE" id="PS50061">
    <property type="entry name" value="ETS_DOMAIN_3"/>
    <property type="match status" value="1"/>
</dbReference>
<dbReference type="InterPro" id="IPR036388">
    <property type="entry name" value="WH-like_DNA-bd_sf"/>
</dbReference>
<dbReference type="GO" id="GO:0005634">
    <property type="term" value="C:nucleus"/>
    <property type="evidence" value="ECO:0007669"/>
    <property type="project" value="UniProtKB-SubCell"/>
</dbReference>
<evidence type="ECO:0000256" key="1">
    <source>
        <dbReference type="ARBA" id="ARBA00005562"/>
    </source>
</evidence>
<dbReference type="PROSITE" id="PS00346">
    <property type="entry name" value="ETS_DOMAIN_2"/>
    <property type="match status" value="1"/>
</dbReference>
<dbReference type="GO" id="GO:0000981">
    <property type="term" value="F:DNA-binding transcription factor activity, RNA polymerase II-specific"/>
    <property type="evidence" value="ECO:0007669"/>
    <property type="project" value="TreeGrafter"/>
</dbReference>
<dbReference type="PANTHER" id="PTHR11849:SF289">
    <property type="entry name" value="ETS-LIKE PROTEIN POINTED"/>
    <property type="match status" value="1"/>
</dbReference>
<evidence type="ECO:0000313" key="6">
    <source>
        <dbReference type="EMBL" id="BAU68220.1"/>
    </source>
</evidence>
<evidence type="ECO:0000259" key="5">
    <source>
        <dbReference type="PROSITE" id="PS50061"/>
    </source>
</evidence>
<keyword evidence="3" id="KW-0539">Nucleus</keyword>
<dbReference type="PROSITE" id="PS00345">
    <property type="entry name" value="ETS_DOMAIN_1"/>
    <property type="match status" value="1"/>
</dbReference>
<gene>
    <name evidence="6" type="primary">pointed1</name>
</gene>
<dbReference type="FunFam" id="1.10.10.10:FF:001050">
    <property type="entry name" value="Predicted protein"/>
    <property type="match status" value="1"/>
</dbReference>
<sequence length="356" mass="40099">MLLVETPREAAVPPCAAPLDLPMSTLTKLNFTDYSVKVNKTYPETSDQRDNRLNYEQALASVARLNYELEQSVTGSGKLHYADQNRLAYDPAVDTMCADPPYLLQGGYTTGGPRDTNAYGYTESSGGAAPPPAPAASSPLDEYYQPEYPPAPAPTAQPYLEEYYHHAHAHTQPLLTHEPKYQPHAYTKPYPRGAGGRYGEGYGESYTPEYGGACAEWNEWPAEQHALIPQDKLPYPASGPCFTGSGPIQLWQFLLELLTDKNCQGFISWTGDGWEFKLTDPDEVARRWGIRKNKPKMNYEKLSRGLRYYYDKNIIHKTAGKRYVYRFVCDLQSLLGISPEQLHAMYEPKMEKKDDD</sequence>
<comment type="subcellular location">
    <subcellularLocation>
        <location evidence="3">Nucleus</location>
    </subcellularLocation>
</comment>